<dbReference type="AlphaFoldDB" id="A0A2Z6E1M4"/>
<proteinExistence type="predicted"/>
<dbReference type="Proteomes" id="UP000270530">
    <property type="component" value="Chromosome"/>
</dbReference>
<evidence type="ECO:0000313" key="1">
    <source>
        <dbReference type="EMBL" id="BBD78777.1"/>
    </source>
</evidence>
<evidence type="ECO:0008006" key="3">
    <source>
        <dbReference type="Google" id="ProtNLM"/>
    </source>
</evidence>
<gene>
    <name evidence="1" type="ORF">ALSL_0103</name>
</gene>
<dbReference type="EMBL" id="AP018560">
    <property type="protein sequence ID" value="BBD78777.1"/>
    <property type="molecule type" value="Genomic_DNA"/>
</dbReference>
<dbReference type="OrthoDB" id="8200265at2"/>
<keyword evidence="2" id="KW-1185">Reference proteome</keyword>
<dbReference type="RefSeq" id="WP_126535632.1">
    <property type="nucleotide sequence ID" value="NZ_AP018560.1"/>
</dbReference>
<name>A0A2Z6E1M4_9GAMM</name>
<organism evidence="1 2">
    <name type="scientific">Aerosticca soli</name>
    <dbReference type="NCBI Taxonomy" id="2010829"/>
    <lineage>
        <taxon>Bacteria</taxon>
        <taxon>Pseudomonadati</taxon>
        <taxon>Pseudomonadota</taxon>
        <taxon>Gammaproteobacteria</taxon>
        <taxon>Lysobacterales</taxon>
        <taxon>Rhodanobacteraceae</taxon>
        <taxon>Aerosticca</taxon>
    </lineage>
</organism>
<sequence length="253" mass="28185">MNDSTAPRWPRPYWRQPGENVLLQFYVFGGFARDLAIPAGRYDSRGLPEGVELKRFQNAVLRDWEGYPLAGALGEVLREESPEVYEAARRAPEVLVIRGELADPDSLDYLRDTLGVIAGLLDVGGGAVLDPQILSLFAAEDWRRRYLVPGGAPPRNHVLILRREEEDAAGRSRINTRGMRKFGRPDLDLRHVPDTALDRAGALCEQLVELMMLGADFVDGQRLEVEGLATALAVQRGIDEAEFGHAYVALRWP</sequence>
<reference evidence="2" key="2">
    <citation type="submission" date="2018-06" db="EMBL/GenBank/DDBJ databases">
        <title>Genome sequence of Rhodanobacteraceae bacterium strain Dysh456.</title>
        <authorList>
            <person name="Fukui M."/>
        </authorList>
    </citation>
    <scope>NUCLEOTIDE SEQUENCE [LARGE SCALE GENOMIC DNA]</scope>
    <source>
        <strain evidence="2">Dysh456</strain>
    </source>
</reference>
<evidence type="ECO:0000313" key="2">
    <source>
        <dbReference type="Proteomes" id="UP000270530"/>
    </source>
</evidence>
<accession>A0A2Z6E1M4</accession>
<reference evidence="2" key="1">
    <citation type="submission" date="2018-04" db="EMBL/GenBank/DDBJ databases">
        <authorList>
            <person name="Watanabe M."/>
            <person name="Kojima H."/>
        </authorList>
    </citation>
    <scope>NUCLEOTIDE SEQUENCE [LARGE SCALE GENOMIC DNA]</scope>
    <source>
        <strain evidence="2">Dysh456</strain>
    </source>
</reference>
<protein>
    <recommendedName>
        <fullName evidence="3">DUF4261 domain-containing protein</fullName>
    </recommendedName>
</protein>
<dbReference type="KEGG" id="rbd:ALSL_0103"/>